<dbReference type="AlphaFoldDB" id="A0A0K9NTC2"/>
<name>A0A0K9NTC2_ZOSMR</name>
<dbReference type="EMBL" id="LFYR01001661">
    <property type="protein sequence ID" value="KMZ60046.1"/>
    <property type="molecule type" value="Genomic_DNA"/>
</dbReference>
<reference evidence="2" key="1">
    <citation type="journal article" date="2016" name="Nature">
        <title>The genome of the seagrass Zostera marina reveals angiosperm adaptation to the sea.</title>
        <authorList>
            <person name="Olsen J.L."/>
            <person name="Rouze P."/>
            <person name="Verhelst B."/>
            <person name="Lin Y.-C."/>
            <person name="Bayer T."/>
            <person name="Collen J."/>
            <person name="Dattolo E."/>
            <person name="De Paoli E."/>
            <person name="Dittami S."/>
            <person name="Maumus F."/>
            <person name="Michel G."/>
            <person name="Kersting A."/>
            <person name="Lauritano C."/>
            <person name="Lohaus R."/>
            <person name="Toepel M."/>
            <person name="Tonon T."/>
            <person name="Vanneste K."/>
            <person name="Amirebrahimi M."/>
            <person name="Brakel J."/>
            <person name="Bostroem C."/>
            <person name="Chovatia M."/>
            <person name="Grimwood J."/>
            <person name="Jenkins J.W."/>
            <person name="Jueterbock A."/>
            <person name="Mraz A."/>
            <person name="Stam W.T."/>
            <person name="Tice H."/>
            <person name="Bornberg-Bauer E."/>
            <person name="Green P.J."/>
            <person name="Pearson G.A."/>
            <person name="Procaccini G."/>
            <person name="Duarte C.M."/>
            <person name="Schmutz J."/>
            <person name="Reusch T.B.H."/>
            <person name="Van de Peer Y."/>
        </authorList>
    </citation>
    <scope>NUCLEOTIDE SEQUENCE [LARGE SCALE GENOMIC DNA]</scope>
    <source>
        <strain evidence="2">cv. Finnish</strain>
    </source>
</reference>
<organism evidence="1 2">
    <name type="scientific">Zostera marina</name>
    <name type="common">Eelgrass</name>
    <dbReference type="NCBI Taxonomy" id="29655"/>
    <lineage>
        <taxon>Eukaryota</taxon>
        <taxon>Viridiplantae</taxon>
        <taxon>Streptophyta</taxon>
        <taxon>Embryophyta</taxon>
        <taxon>Tracheophyta</taxon>
        <taxon>Spermatophyta</taxon>
        <taxon>Magnoliopsida</taxon>
        <taxon>Liliopsida</taxon>
        <taxon>Zosteraceae</taxon>
        <taxon>Zostera</taxon>
    </lineage>
</organism>
<comment type="caution">
    <text evidence="1">The sequence shown here is derived from an EMBL/GenBank/DDBJ whole genome shotgun (WGS) entry which is preliminary data.</text>
</comment>
<keyword evidence="2" id="KW-1185">Reference proteome</keyword>
<gene>
    <name evidence="1" type="ORF">ZOSMA_61G00170</name>
</gene>
<evidence type="ECO:0000313" key="1">
    <source>
        <dbReference type="EMBL" id="KMZ60046.1"/>
    </source>
</evidence>
<sequence length="45" mass="5176">MSCSSGVQEQRSFIKVRSLGPRYFGSKCLPWLKIWNLPSPLFLAF</sequence>
<dbReference type="Proteomes" id="UP000036987">
    <property type="component" value="Unassembled WGS sequence"/>
</dbReference>
<protein>
    <submittedName>
        <fullName evidence="1">Uncharacterized protein</fullName>
    </submittedName>
</protein>
<accession>A0A0K9NTC2</accession>
<evidence type="ECO:0000313" key="2">
    <source>
        <dbReference type="Proteomes" id="UP000036987"/>
    </source>
</evidence>
<proteinExistence type="predicted"/>